<dbReference type="EMBL" id="MAMP01000024">
    <property type="protein sequence ID" value="OES43931.1"/>
    <property type="molecule type" value="Genomic_DNA"/>
</dbReference>
<organism evidence="3 4">
    <name type="scientific">Domibacillus iocasae</name>
    <dbReference type="NCBI Taxonomy" id="1714016"/>
    <lineage>
        <taxon>Bacteria</taxon>
        <taxon>Bacillati</taxon>
        <taxon>Bacillota</taxon>
        <taxon>Bacilli</taxon>
        <taxon>Bacillales</taxon>
        <taxon>Bacillaceae</taxon>
        <taxon>Domibacillus</taxon>
    </lineage>
</organism>
<accession>A0A1E7DLH6</accession>
<evidence type="ECO:0000313" key="4">
    <source>
        <dbReference type="Proteomes" id="UP000095658"/>
    </source>
</evidence>
<evidence type="ECO:0000313" key="3">
    <source>
        <dbReference type="EMBL" id="OES43931.1"/>
    </source>
</evidence>
<dbReference type="RefSeq" id="WP_069939708.1">
    <property type="nucleotide sequence ID" value="NZ_MAMP01000024.1"/>
</dbReference>
<reference evidence="3 4" key="1">
    <citation type="submission" date="2016-06" db="EMBL/GenBank/DDBJ databases">
        <title>Domibacillus iocasae genome sequencing.</title>
        <authorList>
            <person name="Verma A."/>
            <person name="Pal Y."/>
            <person name="Ojha A.K."/>
            <person name="Krishnamurthi S."/>
        </authorList>
    </citation>
    <scope>NUCLEOTIDE SEQUENCE [LARGE SCALE GENOMIC DNA]</scope>
    <source>
        <strain evidence="3 4">DSM 29979</strain>
    </source>
</reference>
<protein>
    <recommendedName>
        <fullName evidence="2">DUF3899 domain-containing protein</fullName>
    </recommendedName>
</protein>
<name>A0A1E7DLH6_9BACI</name>
<keyword evidence="4" id="KW-1185">Reference proteome</keyword>
<comment type="caution">
    <text evidence="3">The sequence shown here is derived from an EMBL/GenBank/DDBJ whole genome shotgun (WGS) entry which is preliminary data.</text>
</comment>
<feature type="transmembrane region" description="Helical" evidence="1">
    <location>
        <begin position="104"/>
        <end position="122"/>
    </location>
</feature>
<sequence length="124" mass="13843">MKKKIFSLFSFLFISSAGFSLLQSDSVRAMIDSLFMIGLLFLIAGVALFVLEKGFINGVAYGFKRIRKSSNEGAYTTQFDDLDQTGELYEEYAARKPERWTKPLLLTGGSAVLFTLLLSYILSS</sequence>
<evidence type="ECO:0000256" key="1">
    <source>
        <dbReference type="SAM" id="Phobius"/>
    </source>
</evidence>
<gene>
    <name evidence="3" type="ORF">BA724_12650</name>
</gene>
<dbReference type="Pfam" id="PF13038">
    <property type="entry name" value="DUF3899"/>
    <property type="match status" value="1"/>
</dbReference>
<keyword evidence="1" id="KW-0472">Membrane</keyword>
<feature type="transmembrane region" description="Helical" evidence="1">
    <location>
        <begin position="34"/>
        <end position="51"/>
    </location>
</feature>
<feature type="domain" description="DUF3899" evidence="2">
    <location>
        <begin position="31"/>
        <end position="119"/>
    </location>
</feature>
<keyword evidence="1" id="KW-1133">Transmembrane helix</keyword>
<keyword evidence="1" id="KW-0812">Transmembrane</keyword>
<dbReference type="Proteomes" id="UP000095658">
    <property type="component" value="Unassembled WGS sequence"/>
</dbReference>
<dbReference type="AlphaFoldDB" id="A0A1E7DLH6"/>
<proteinExistence type="predicted"/>
<evidence type="ECO:0000259" key="2">
    <source>
        <dbReference type="Pfam" id="PF13038"/>
    </source>
</evidence>
<dbReference type="InterPro" id="IPR025007">
    <property type="entry name" value="DUF3899"/>
</dbReference>